<dbReference type="WBParaSite" id="MCU_000313-RA">
    <property type="protein sequence ID" value="MCU_000313-RA"/>
    <property type="gene ID" value="MCU_000313"/>
</dbReference>
<accession>A0A5K3EGB0</accession>
<protein>
    <submittedName>
        <fullName evidence="1">Secreted protein</fullName>
    </submittedName>
</protein>
<proteinExistence type="predicted"/>
<name>A0A5K3EGB0_MESCO</name>
<evidence type="ECO:0000313" key="1">
    <source>
        <dbReference type="WBParaSite" id="MCU_000313-RA"/>
    </source>
</evidence>
<reference evidence="1" key="1">
    <citation type="submission" date="2019-11" db="UniProtKB">
        <authorList>
            <consortium name="WormBaseParasite"/>
        </authorList>
    </citation>
    <scope>IDENTIFICATION</scope>
</reference>
<dbReference type="AlphaFoldDB" id="A0A5K3EGB0"/>
<sequence>MSPAQRVLNFLLIHTDIYLSLSSHLGLDVSAVMTHTSELKIHTPKSHILPRLGQVLNKTIYSLFFRRLNPCWVVSGI</sequence>
<organism evidence="1">
    <name type="scientific">Mesocestoides corti</name>
    <name type="common">Flatworm</name>
    <dbReference type="NCBI Taxonomy" id="53468"/>
    <lineage>
        <taxon>Eukaryota</taxon>
        <taxon>Metazoa</taxon>
        <taxon>Spiralia</taxon>
        <taxon>Lophotrochozoa</taxon>
        <taxon>Platyhelminthes</taxon>
        <taxon>Cestoda</taxon>
        <taxon>Eucestoda</taxon>
        <taxon>Cyclophyllidea</taxon>
        <taxon>Mesocestoididae</taxon>
        <taxon>Mesocestoides</taxon>
    </lineage>
</organism>